<dbReference type="PANTHER" id="PTHR18964:SF165">
    <property type="entry name" value="BETA-GLUCOSIDE KINASE"/>
    <property type="match status" value="1"/>
</dbReference>
<proteinExistence type="inferred from homology"/>
<evidence type="ECO:0000313" key="3">
    <source>
        <dbReference type="Proteomes" id="UP000266376"/>
    </source>
</evidence>
<dbReference type="Gene3D" id="3.30.420.40">
    <property type="match status" value="2"/>
</dbReference>
<organism evidence="2 3">
    <name type="scientific">Dorea formicigenerans</name>
    <dbReference type="NCBI Taxonomy" id="39486"/>
    <lineage>
        <taxon>Bacteria</taxon>
        <taxon>Bacillati</taxon>
        <taxon>Bacillota</taxon>
        <taxon>Clostridia</taxon>
        <taxon>Lachnospirales</taxon>
        <taxon>Lachnospiraceae</taxon>
        <taxon>Dorea</taxon>
    </lineage>
</organism>
<gene>
    <name evidence="2" type="ORF">DWV67_13210</name>
</gene>
<comment type="caution">
    <text evidence="2">The sequence shown here is derived from an EMBL/GenBank/DDBJ whole genome shotgun (WGS) entry which is preliminary data.</text>
</comment>
<dbReference type="PANTHER" id="PTHR18964">
    <property type="entry name" value="ROK (REPRESSOR, ORF, KINASE) FAMILY"/>
    <property type="match status" value="1"/>
</dbReference>
<dbReference type="SUPFAM" id="SSF53067">
    <property type="entry name" value="Actin-like ATPase domain"/>
    <property type="match status" value="1"/>
</dbReference>
<sequence length="298" mass="32529">MNKYVSIDIGGTAIKYGIIHEDAEIICKRSMKTEAWKGGPSILQKVTGIVEEMKQEAQEEISGICISTAGMVDTKEGFIFYSAPLIPDYAGTQFKKTLEEMFQVPCEVENDVNCAGLAENRSGAAKGAKIALVLTIGTGIGGCIVIDGKVFHGFSNSACEVGYMHMDDSDFQTLGAASILTKKVAEWKGEQEDIWDGYHIFEEAKKGDELCNRAIDEMCDVLGKGIANICYVINPEIVVLGGGIMAQEEFLKDRIKAAMDKYLVSSIAKHTKLAFAKHQNDAGMLGAFYHFCNARHLM</sequence>
<dbReference type="EMBL" id="QSAJ01000039">
    <property type="protein sequence ID" value="RGW50621.1"/>
    <property type="molecule type" value="Genomic_DNA"/>
</dbReference>
<dbReference type="InterPro" id="IPR000600">
    <property type="entry name" value="ROK"/>
</dbReference>
<name>A0A395XI42_9FIRM</name>
<dbReference type="Proteomes" id="UP000266376">
    <property type="component" value="Unassembled WGS sequence"/>
</dbReference>
<dbReference type="AlphaFoldDB" id="A0A395XI42"/>
<protein>
    <submittedName>
        <fullName evidence="2">ROK family protein</fullName>
    </submittedName>
</protein>
<reference evidence="2 3" key="1">
    <citation type="submission" date="2018-08" db="EMBL/GenBank/DDBJ databases">
        <title>A genome reference for cultivated species of the human gut microbiota.</title>
        <authorList>
            <person name="Zou Y."/>
            <person name="Xue W."/>
            <person name="Luo G."/>
        </authorList>
    </citation>
    <scope>NUCLEOTIDE SEQUENCE [LARGE SCALE GENOMIC DNA]</scope>
    <source>
        <strain evidence="2 3">AF12-11</strain>
    </source>
</reference>
<dbReference type="Pfam" id="PF00480">
    <property type="entry name" value="ROK"/>
    <property type="match status" value="1"/>
</dbReference>
<comment type="similarity">
    <text evidence="1">Belongs to the ROK (NagC/XylR) family.</text>
</comment>
<dbReference type="CDD" id="cd24068">
    <property type="entry name" value="ASKHA_NBD_ROK_FnNanK-like"/>
    <property type="match status" value="1"/>
</dbReference>
<accession>A0A395XI42</accession>
<evidence type="ECO:0000313" key="2">
    <source>
        <dbReference type="EMBL" id="RGW50621.1"/>
    </source>
</evidence>
<evidence type="ECO:0000256" key="1">
    <source>
        <dbReference type="ARBA" id="ARBA00006479"/>
    </source>
</evidence>
<dbReference type="InterPro" id="IPR043129">
    <property type="entry name" value="ATPase_NBD"/>
</dbReference>